<dbReference type="PATRIC" id="fig|228908.8.peg.525"/>
<dbReference type="EC" id="2.7.7.6" evidence="2"/>
<comment type="subcellular location">
    <subcellularLocation>
        <location evidence="2">Cytoplasm</location>
    </subcellularLocation>
</comment>
<keyword evidence="2" id="KW-0548">Nucleotidyltransferase</keyword>
<dbReference type="InterPro" id="IPR000783">
    <property type="entry name" value="RNA_pol_subH/Rpb5_C"/>
</dbReference>
<comment type="subunit">
    <text evidence="2">Part of the RNA polymerase complex.</text>
</comment>
<gene>
    <name evidence="2" type="primary">rpo5</name>
    <name evidence="2" type="synonym">rpoH</name>
    <name evidence="4" type="ordered locus">NEQ507</name>
</gene>
<dbReference type="EnsemblBacteria" id="AAR39348">
    <property type="protein sequence ID" value="AAR39348"/>
    <property type="gene ID" value="NEQ507"/>
</dbReference>
<evidence type="ECO:0000313" key="4">
    <source>
        <dbReference type="EMBL" id="AAR39348.1"/>
    </source>
</evidence>
<keyword evidence="1 2" id="KW-0804">Transcription</keyword>
<dbReference type="PANTHER" id="PTHR10535">
    <property type="entry name" value="DNA-DIRECTED RNA POLYMERASES I, II, AND III SUBUNIT RPABC1"/>
    <property type="match status" value="1"/>
</dbReference>
<dbReference type="GO" id="GO:0006362">
    <property type="term" value="P:transcription elongation by RNA polymerase I"/>
    <property type="evidence" value="ECO:0007669"/>
    <property type="project" value="TreeGrafter"/>
</dbReference>
<feature type="domain" description="RNA polymerase subunit H/Rpb5 C-terminal" evidence="3">
    <location>
        <begin position="7"/>
        <end position="77"/>
    </location>
</feature>
<dbReference type="HOGENOM" id="CLU_058320_4_0_2"/>
<keyword evidence="2" id="KW-0963">Cytoplasm</keyword>
<dbReference type="Gene3D" id="3.90.940.20">
    <property type="entry name" value="RPB5-like RNA polymerase subunit"/>
    <property type="match status" value="1"/>
</dbReference>
<dbReference type="STRING" id="228908.NEQ507"/>
<dbReference type="Proteomes" id="UP000000578">
    <property type="component" value="Chromosome"/>
</dbReference>
<keyword evidence="5" id="KW-1185">Reference proteome</keyword>
<proteinExistence type="inferred from homology"/>
<dbReference type="HAMAP" id="MF_00025">
    <property type="entry name" value="RNApol_Rpo5_RPB5"/>
    <property type="match status" value="1"/>
</dbReference>
<evidence type="ECO:0000256" key="2">
    <source>
        <dbReference type="HAMAP-Rule" id="MF_00025"/>
    </source>
</evidence>
<dbReference type="GO" id="GO:0003899">
    <property type="term" value="F:DNA-directed RNA polymerase activity"/>
    <property type="evidence" value="ECO:0007669"/>
    <property type="project" value="UniProtKB-UniRule"/>
</dbReference>
<accession>Q74M66</accession>
<dbReference type="GO" id="GO:0006366">
    <property type="term" value="P:transcription by RNA polymerase II"/>
    <property type="evidence" value="ECO:0007669"/>
    <property type="project" value="TreeGrafter"/>
</dbReference>
<dbReference type="SUPFAM" id="SSF55287">
    <property type="entry name" value="RPB5-like RNA polymerase subunit"/>
    <property type="match status" value="1"/>
</dbReference>
<dbReference type="Pfam" id="PF01191">
    <property type="entry name" value="RNA_pol_Rpb5_C"/>
    <property type="match status" value="1"/>
</dbReference>
<dbReference type="NCBIfam" id="NF007129">
    <property type="entry name" value="PRK09570.1"/>
    <property type="match status" value="1"/>
</dbReference>
<evidence type="ECO:0000256" key="1">
    <source>
        <dbReference type="ARBA" id="ARBA00023163"/>
    </source>
</evidence>
<dbReference type="GO" id="GO:0042797">
    <property type="term" value="P:tRNA transcription by RNA polymerase III"/>
    <property type="evidence" value="ECO:0007669"/>
    <property type="project" value="TreeGrafter"/>
</dbReference>
<dbReference type="GO" id="GO:0000428">
    <property type="term" value="C:DNA-directed RNA polymerase complex"/>
    <property type="evidence" value="ECO:0007669"/>
    <property type="project" value="UniProtKB-KW"/>
</dbReference>
<dbReference type="KEGG" id="neq:NEQ507"/>
<comment type="catalytic activity">
    <reaction evidence="2">
        <text>RNA(n) + a ribonucleoside 5'-triphosphate = RNA(n+1) + diphosphate</text>
        <dbReference type="Rhea" id="RHEA:21248"/>
        <dbReference type="Rhea" id="RHEA-COMP:14527"/>
        <dbReference type="Rhea" id="RHEA-COMP:17342"/>
        <dbReference type="ChEBI" id="CHEBI:33019"/>
        <dbReference type="ChEBI" id="CHEBI:61557"/>
        <dbReference type="ChEBI" id="CHEBI:140395"/>
        <dbReference type="EC" id="2.7.7.6"/>
    </reaction>
</comment>
<dbReference type="GO" id="GO:0005737">
    <property type="term" value="C:cytoplasm"/>
    <property type="evidence" value="ECO:0007669"/>
    <property type="project" value="UniProtKB-SubCell"/>
</dbReference>
<keyword evidence="2" id="KW-0240">DNA-directed RNA polymerase</keyword>
<dbReference type="GO" id="GO:0003677">
    <property type="term" value="F:DNA binding"/>
    <property type="evidence" value="ECO:0007669"/>
    <property type="project" value="InterPro"/>
</dbReference>
<dbReference type="AlphaFoldDB" id="Q74M66"/>
<organism evidence="4 5">
    <name type="scientific">Nanoarchaeum equitans (strain Kin4-M)</name>
    <dbReference type="NCBI Taxonomy" id="228908"/>
    <lineage>
        <taxon>Archaea</taxon>
        <taxon>Nanobdellota</taxon>
        <taxon>Candidatus Nanoarchaeia</taxon>
        <taxon>Nanoarchaeales</taxon>
        <taxon>Nanoarchaeaceae</taxon>
        <taxon>Nanoarchaeum</taxon>
    </lineage>
</organism>
<evidence type="ECO:0000259" key="3">
    <source>
        <dbReference type="Pfam" id="PF01191"/>
    </source>
</evidence>
<protein>
    <recommendedName>
        <fullName evidence="2">DNA-directed RNA polymerase subunit Rpo5</fullName>
        <ecNumber evidence="2">2.7.7.6</ecNumber>
    </recommendedName>
    <alternativeName>
        <fullName evidence="2">DNA-directed RNA polymerase subunit H</fullName>
    </alternativeName>
</protein>
<dbReference type="PANTHER" id="PTHR10535:SF0">
    <property type="entry name" value="DNA-DIRECTED RNA POLYMERASES I, II, AND III SUBUNIT RPABC1"/>
    <property type="match status" value="1"/>
</dbReference>
<comment type="function">
    <text evidence="2">DNA-dependent RNA polymerase (RNAP) catalyzes the transcription of DNA into RNA using the four ribonucleoside triphosphates as substrates.</text>
</comment>
<dbReference type="InterPro" id="IPR035913">
    <property type="entry name" value="RPB5-like_sf"/>
</dbReference>
<sequence length="91" mass="10794">MKKKQPIKHRLVPEYQKLTKEEVEKLLKELNIDSIDYLPKIYVDDPAIQHLNPKPGDVLRIIRKSPTAGKTIYYRVVIERPKIVEKEEEEE</sequence>
<keyword evidence="2" id="KW-0808">Transferase</keyword>
<reference evidence="4 5" key="1">
    <citation type="journal article" date="2003" name="Proc. Natl. Acad. Sci. U.S.A.">
        <title>The genome of Nanoarchaeum equitans: insights into early archaeal evolution and derived parasitism.</title>
        <authorList>
            <person name="Waters E."/>
            <person name="Hohn M.J."/>
            <person name="Ahel I."/>
            <person name="Graham D.E."/>
            <person name="Adams M.D."/>
            <person name="Barnstead M."/>
            <person name="Beeson K.Y."/>
            <person name="Bibbs L."/>
            <person name="Bolanos R."/>
            <person name="Keller M."/>
            <person name="Kretz K."/>
            <person name="Lin X."/>
            <person name="Mathur E."/>
            <person name="Ni J."/>
            <person name="Podar M."/>
            <person name="Richardson T."/>
            <person name="Sutton G.G."/>
            <person name="Simon M."/>
            <person name="Soll D."/>
            <person name="Stetter K.O."/>
            <person name="Short J.M."/>
            <person name="Noordewier M."/>
        </authorList>
    </citation>
    <scope>NUCLEOTIDE SEQUENCE [LARGE SCALE GENOMIC DNA]</scope>
    <source>
        <strain evidence="4 5">Kin4-M</strain>
    </source>
</reference>
<name>Q74M66_NANEQ</name>
<dbReference type="InterPro" id="IPR014381">
    <property type="entry name" value="Arch_Rpo5/euc_Rpb5"/>
</dbReference>
<comment type="similarity">
    <text evidence="2">Belongs to the archaeal Rpo5/eukaryotic RPB5 RNA polymerase subunit family.</text>
</comment>
<evidence type="ECO:0000313" key="5">
    <source>
        <dbReference type="Proteomes" id="UP000000578"/>
    </source>
</evidence>
<dbReference type="EMBL" id="AE017199">
    <property type="protein sequence ID" value="AAR39348.1"/>
    <property type="molecule type" value="Genomic_DNA"/>
</dbReference>